<sequence>MHLEPPTRRVRPSQRAEGGPASEDRAPRGSDDLLRQALAYIRALSRIEPTPAEWEAAARRSYPATLGAQ</sequence>
<name>A0ABN2F266_9ACTN</name>
<accession>A0ABN2F266</accession>
<dbReference type="Proteomes" id="UP001500064">
    <property type="component" value="Unassembled WGS sequence"/>
</dbReference>
<dbReference type="RefSeq" id="WP_346103462.1">
    <property type="nucleotide sequence ID" value="NZ_BAAAMU010000011.1"/>
</dbReference>
<gene>
    <name evidence="2" type="ORF">GCM10009733_020480</name>
</gene>
<evidence type="ECO:0000313" key="3">
    <source>
        <dbReference type="Proteomes" id="UP001500064"/>
    </source>
</evidence>
<proteinExistence type="predicted"/>
<evidence type="ECO:0000256" key="1">
    <source>
        <dbReference type="SAM" id="MobiDB-lite"/>
    </source>
</evidence>
<evidence type="ECO:0000313" key="2">
    <source>
        <dbReference type="EMBL" id="GAA1623740.1"/>
    </source>
</evidence>
<reference evidence="2 3" key="1">
    <citation type="journal article" date="2019" name="Int. J. Syst. Evol. Microbiol.">
        <title>The Global Catalogue of Microorganisms (GCM) 10K type strain sequencing project: providing services to taxonomists for standard genome sequencing and annotation.</title>
        <authorList>
            <consortium name="The Broad Institute Genomics Platform"/>
            <consortium name="The Broad Institute Genome Sequencing Center for Infectious Disease"/>
            <person name="Wu L."/>
            <person name="Ma J."/>
        </authorList>
    </citation>
    <scope>NUCLEOTIDE SEQUENCE [LARGE SCALE GENOMIC DNA]</scope>
    <source>
        <strain evidence="2 3">JCM 13929</strain>
    </source>
</reference>
<organism evidence="2 3">
    <name type="scientific">Nonomuraea maheshkhaliensis</name>
    <dbReference type="NCBI Taxonomy" id="419590"/>
    <lineage>
        <taxon>Bacteria</taxon>
        <taxon>Bacillati</taxon>
        <taxon>Actinomycetota</taxon>
        <taxon>Actinomycetes</taxon>
        <taxon>Streptosporangiales</taxon>
        <taxon>Streptosporangiaceae</taxon>
        <taxon>Nonomuraea</taxon>
    </lineage>
</organism>
<feature type="region of interest" description="Disordered" evidence="1">
    <location>
        <begin position="1"/>
        <end position="31"/>
    </location>
</feature>
<comment type="caution">
    <text evidence="2">The sequence shown here is derived from an EMBL/GenBank/DDBJ whole genome shotgun (WGS) entry which is preliminary data.</text>
</comment>
<dbReference type="EMBL" id="BAAAMU010000011">
    <property type="protein sequence ID" value="GAA1623740.1"/>
    <property type="molecule type" value="Genomic_DNA"/>
</dbReference>
<feature type="compositionally biased region" description="Basic and acidic residues" evidence="1">
    <location>
        <begin position="22"/>
        <end position="31"/>
    </location>
</feature>
<protein>
    <submittedName>
        <fullName evidence="2">Uncharacterized protein</fullName>
    </submittedName>
</protein>
<keyword evidence="3" id="KW-1185">Reference proteome</keyword>